<proteinExistence type="predicted"/>
<name>A0A6C0KQ37_9ZZZZ</name>
<reference evidence="2" key="1">
    <citation type="journal article" date="2020" name="Nature">
        <title>Giant virus diversity and host interactions through global metagenomics.</title>
        <authorList>
            <person name="Schulz F."/>
            <person name="Roux S."/>
            <person name="Paez-Espino D."/>
            <person name="Jungbluth S."/>
            <person name="Walsh D.A."/>
            <person name="Denef V.J."/>
            <person name="McMahon K.D."/>
            <person name="Konstantinidis K.T."/>
            <person name="Eloe-Fadrosh E.A."/>
            <person name="Kyrpides N.C."/>
            <person name="Woyke T."/>
        </authorList>
    </citation>
    <scope>NUCLEOTIDE SEQUENCE</scope>
    <source>
        <strain evidence="2">GVMAG-S-3300013006-138</strain>
    </source>
</reference>
<dbReference type="AlphaFoldDB" id="A0A6C0KQ37"/>
<evidence type="ECO:0000313" key="2">
    <source>
        <dbReference type="EMBL" id="QHU18448.1"/>
    </source>
</evidence>
<protein>
    <submittedName>
        <fullName evidence="2">Uncharacterized protein</fullName>
    </submittedName>
</protein>
<evidence type="ECO:0000256" key="1">
    <source>
        <dbReference type="SAM" id="MobiDB-lite"/>
    </source>
</evidence>
<organism evidence="2">
    <name type="scientific">viral metagenome</name>
    <dbReference type="NCBI Taxonomy" id="1070528"/>
    <lineage>
        <taxon>unclassified sequences</taxon>
        <taxon>metagenomes</taxon>
        <taxon>organismal metagenomes</taxon>
    </lineage>
</organism>
<accession>A0A6C0KQ37</accession>
<dbReference type="EMBL" id="MN740932">
    <property type="protein sequence ID" value="QHU18448.1"/>
    <property type="molecule type" value="Genomic_DNA"/>
</dbReference>
<sequence>MLAYKKNRKGSRKGSRKANRSASRKANRSASRKANRSASRKTYMRKNRFASRKASRSASRKTYMRKSRRCGMWGGAYNPAALSLAQGQDFNAQHTNQHGGAYAPLGGAPVGDQGLLPQELRDMARVSPVDMKNAEIIGMHDPDQMGGTNTMSGGRRRKSSRKNRKASRKNRKASRKSRKSRKNRRNQRGGARTEMGGAPYDSPNMLLSPSEAAKAGTGDFSNPLMRN</sequence>
<feature type="region of interest" description="Disordered" evidence="1">
    <location>
        <begin position="1"/>
        <end position="66"/>
    </location>
</feature>
<feature type="compositionally biased region" description="Basic residues" evidence="1">
    <location>
        <begin position="154"/>
        <end position="187"/>
    </location>
</feature>
<feature type="region of interest" description="Disordered" evidence="1">
    <location>
        <begin position="135"/>
        <end position="227"/>
    </location>
</feature>